<dbReference type="Pfam" id="PF04411">
    <property type="entry name" value="PDDEXK_7"/>
    <property type="match status" value="1"/>
</dbReference>
<feature type="domain" description="DUF2357" evidence="1">
    <location>
        <begin position="78"/>
        <end position="344"/>
    </location>
</feature>
<evidence type="ECO:0000313" key="2">
    <source>
        <dbReference type="EMBL" id="GCF11076.1"/>
    </source>
</evidence>
<proteinExistence type="predicted"/>
<dbReference type="Proteomes" id="UP000322530">
    <property type="component" value="Unassembled WGS sequence"/>
</dbReference>
<dbReference type="InterPro" id="IPR007505">
    <property type="entry name" value="PDDEXK_7"/>
</dbReference>
<reference evidence="2 3" key="1">
    <citation type="submission" date="2019-01" db="EMBL/GenBank/DDBJ databases">
        <title>Draft genome sequence of Dictyobacter sp. Uno17.</title>
        <authorList>
            <person name="Wang C.M."/>
            <person name="Zheng Y."/>
            <person name="Sakai Y."/>
            <person name="Abe K."/>
            <person name="Yokota A."/>
            <person name="Yabe S."/>
        </authorList>
    </citation>
    <scope>NUCLEOTIDE SEQUENCE [LARGE SCALE GENOMIC DNA]</scope>
    <source>
        <strain evidence="2 3">Uno17</strain>
    </source>
</reference>
<dbReference type="InterPro" id="IPR018633">
    <property type="entry name" value="DUF2357"/>
</dbReference>
<accession>A0A5A5TIX0</accession>
<protein>
    <recommendedName>
        <fullName evidence="1">DUF2357 domain-containing protein</fullName>
    </recommendedName>
</protein>
<evidence type="ECO:0000313" key="3">
    <source>
        <dbReference type="Proteomes" id="UP000322530"/>
    </source>
</evidence>
<sequence>MAIPVSGVNTGLDTWLTINDRPVSFQAGTENLAVEAMEYKQNYVRATVYAPHPVEIFIDQKPLNTYNYGLWLWKPFTYAGLYELRVHVPGSDYPDQVTKVRVVPQYFTQKLYQNMQEDLSNIAADLLFNLVSSVSERVKTVQRLQDASPLQDYRHIRLIIDHMGEVLGALRRDPYRVLSNQTEQREWSDVWQFNGDSQAIGGDTLHIARKVGRHTQTLTLPARWQVPQTVLSYDVYENRLLKQFLKKQLITKLNAIQERAVSEIGKRKIALTHAKRHNFSDVGEQEKGIVALEHVIDECQNMKQRCLQWSNNLFLRSVRGEVSSNKATQVFLKHPHYSRFYKLYLQFQQRLQISLNSQTYITELSLRKMSELYEMWSVFALTRITIDLLKEEGYEASSQHLFYEIDKGNFHFEVRKNIASIVLARDDKRIKIIYEPNYPNYNIHRAEGLVTTNGRSLPQTPDMSIEVYQQNKPAAVCIFDAKYKRVREDDGYFYPLVEDIDKMSNYAANIQYQRYDTISKRFRPSNIVTSAYVLYPGNRVYEEADGKIGGIPLRPNMSLDHQQEVRQKLRDILYEAQVI</sequence>
<dbReference type="AlphaFoldDB" id="A0A5A5TIX0"/>
<dbReference type="EMBL" id="BIXY01000093">
    <property type="protein sequence ID" value="GCF11076.1"/>
    <property type="molecule type" value="Genomic_DNA"/>
</dbReference>
<dbReference type="RefSeq" id="WP_149403921.1">
    <property type="nucleotide sequence ID" value="NZ_BIXY01000093.1"/>
</dbReference>
<dbReference type="OrthoDB" id="137734at2"/>
<gene>
    <name evidence="2" type="ORF">KDI_46400</name>
</gene>
<dbReference type="Pfam" id="PF09823">
    <property type="entry name" value="DUF2357"/>
    <property type="match status" value="1"/>
</dbReference>
<name>A0A5A5TIX0_9CHLR</name>
<comment type="caution">
    <text evidence="2">The sequence shown here is derived from an EMBL/GenBank/DDBJ whole genome shotgun (WGS) entry which is preliminary data.</text>
</comment>
<organism evidence="2 3">
    <name type="scientific">Dictyobacter arantiisoli</name>
    <dbReference type="NCBI Taxonomy" id="2014874"/>
    <lineage>
        <taxon>Bacteria</taxon>
        <taxon>Bacillati</taxon>
        <taxon>Chloroflexota</taxon>
        <taxon>Ktedonobacteria</taxon>
        <taxon>Ktedonobacterales</taxon>
        <taxon>Dictyobacteraceae</taxon>
        <taxon>Dictyobacter</taxon>
    </lineage>
</organism>
<evidence type="ECO:0000259" key="1">
    <source>
        <dbReference type="Pfam" id="PF09823"/>
    </source>
</evidence>
<keyword evidence="3" id="KW-1185">Reference proteome</keyword>